<evidence type="ECO:0000259" key="4">
    <source>
        <dbReference type="Pfam" id="PF13458"/>
    </source>
</evidence>
<keyword evidence="2" id="KW-0732">Signal</keyword>
<keyword evidence="3" id="KW-0813">Transport</keyword>
<gene>
    <name evidence="5" type="ORF">Q7A36_39600</name>
</gene>
<keyword evidence="6" id="KW-1185">Reference proteome</keyword>
<dbReference type="Proteomes" id="UP001243009">
    <property type="component" value="Unassembled WGS sequence"/>
</dbReference>
<dbReference type="RefSeq" id="WP_305109285.1">
    <property type="nucleotide sequence ID" value="NZ_JAUTWS010000269.1"/>
</dbReference>
<feature type="domain" description="Leucine-binding protein" evidence="4">
    <location>
        <begin position="1"/>
        <end position="231"/>
    </location>
</feature>
<dbReference type="InterPro" id="IPR051010">
    <property type="entry name" value="BCAA_transport"/>
</dbReference>
<dbReference type="Pfam" id="PF13458">
    <property type="entry name" value="Peripla_BP_6"/>
    <property type="match status" value="1"/>
</dbReference>
<comment type="similarity">
    <text evidence="1">Belongs to the leucine-binding protein family.</text>
</comment>
<feature type="non-terminal residue" evidence="5">
    <location>
        <position position="1"/>
    </location>
</feature>
<evidence type="ECO:0000256" key="2">
    <source>
        <dbReference type="ARBA" id="ARBA00022729"/>
    </source>
</evidence>
<dbReference type="Gene3D" id="3.40.50.2300">
    <property type="match status" value="2"/>
</dbReference>
<keyword evidence="3" id="KW-0029">Amino-acid transport</keyword>
<protein>
    <submittedName>
        <fullName evidence="5">ABC transporter substrate-binding protein</fullName>
    </submittedName>
</protein>
<reference evidence="5 6" key="1">
    <citation type="submission" date="2023-08" db="EMBL/GenBank/DDBJ databases">
        <title>The draft genome sequence of Paracraurococcus sp. LOR1-02.</title>
        <authorList>
            <person name="Kingkaew E."/>
            <person name="Tanasupawat S."/>
        </authorList>
    </citation>
    <scope>NUCLEOTIDE SEQUENCE [LARGE SCALE GENOMIC DNA]</scope>
    <source>
        <strain evidence="5 6">LOR1-02</strain>
    </source>
</reference>
<accession>A0ABT9EE15</accession>
<dbReference type="InterPro" id="IPR028081">
    <property type="entry name" value="Leu-bd"/>
</dbReference>
<dbReference type="PANTHER" id="PTHR30483">
    <property type="entry name" value="LEUCINE-SPECIFIC-BINDING PROTEIN"/>
    <property type="match status" value="1"/>
</dbReference>
<dbReference type="InterPro" id="IPR028082">
    <property type="entry name" value="Peripla_BP_I"/>
</dbReference>
<dbReference type="SUPFAM" id="SSF53822">
    <property type="entry name" value="Periplasmic binding protein-like I"/>
    <property type="match status" value="1"/>
</dbReference>
<dbReference type="PANTHER" id="PTHR30483:SF6">
    <property type="entry name" value="PERIPLASMIC BINDING PROTEIN OF ABC TRANSPORTER FOR NATURAL AMINO ACIDS"/>
    <property type="match status" value="1"/>
</dbReference>
<comment type="caution">
    <text evidence="5">The sequence shown here is derived from an EMBL/GenBank/DDBJ whole genome shotgun (WGS) entry which is preliminary data.</text>
</comment>
<evidence type="ECO:0000313" key="6">
    <source>
        <dbReference type="Proteomes" id="UP001243009"/>
    </source>
</evidence>
<organism evidence="5 6">
    <name type="scientific">Paracraurococcus lichenis</name>
    <dbReference type="NCBI Taxonomy" id="3064888"/>
    <lineage>
        <taxon>Bacteria</taxon>
        <taxon>Pseudomonadati</taxon>
        <taxon>Pseudomonadota</taxon>
        <taxon>Alphaproteobacteria</taxon>
        <taxon>Acetobacterales</taxon>
        <taxon>Roseomonadaceae</taxon>
        <taxon>Paracraurococcus</taxon>
    </lineage>
</organism>
<evidence type="ECO:0000256" key="1">
    <source>
        <dbReference type="ARBA" id="ARBA00010062"/>
    </source>
</evidence>
<evidence type="ECO:0000313" key="5">
    <source>
        <dbReference type="EMBL" id="MDO9714453.1"/>
    </source>
</evidence>
<name>A0ABT9EE15_9PROT</name>
<evidence type="ECO:0000256" key="3">
    <source>
        <dbReference type="ARBA" id="ARBA00022970"/>
    </source>
</evidence>
<proteinExistence type="inferred from homology"/>
<sequence length="268" mass="28787">HVHWTYDTWSLGNGTGRALVAEGGDAWFFIAADYTFGRLLAGDTAQFVTAAGGRVLGTAYTPFPETTDFSSFLLRAQASGAKVIGLANSGTNTINCVKQAAEFGLTARGARLAALLMMITDVHALGLSTVQGLALTESFYWDLNDGTRAFSKRFAPQAGGRMPSMVQAGDYSATLHYLKGVQALGAERAKASGRAVVDAMKALPTEDPLFGAGSVRVDGRKLNPMYLFQVKSPEESKYPWDYYKLVRTIPAHQAFRPLTEGGCSLVRT</sequence>
<dbReference type="EMBL" id="JAUTWS010000269">
    <property type="protein sequence ID" value="MDO9714453.1"/>
    <property type="molecule type" value="Genomic_DNA"/>
</dbReference>